<feature type="region of interest" description="Disordered" evidence="1">
    <location>
        <begin position="1"/>
        <end position="23"/>
    </location>
</feature>
<accession>A0A0F9KN79</accession>
<gene>
    <name evidence="2" type="ORF">LCGC14_1309890</name>
</gene>
<evidence type="ECO:0000256" key="1">
    <source>
        <dbReference type="SAM" id="MobiDB-lite"/>
    </source>
</evidence>
<organism evidence="2">
    <name type="scientific">marine sediment metagenome</name>
    <dbReference type="NCBI Taxonomy" id="412755"/>
    <lineage>
        <taxon>unclassified sequences</taxon>
        <taxon>metagenomes</taxon>
        <taxon>ecological metagenomes</taxon>
    </lineage>
</organism>
<name>A0A0F9KN79_9ZZZZ</name>
<protein>
    <submittedName>
        <fullName evidence="2">Uncharacterized protein</fullName>
    </submittedName>
</protein>
<proteinExistence type="predicted"/>
<evidence type="ECO:0000313" key="2">
    <source>
        <dbReference type="EMBL" id="KKM83393.1"/>
    </source>
</evidence>
<dbReference type="AlphaFoldDB" id="A0A0F9KN79"/>
<reference evidence="2" key="1">
    <citation type="journal article" date="2015" name="Nature">
        <title>Complex archaea that bridge the gap between prokaryotes and eukaryotes.</title>
        <authorList>
            <person name="Spang A."/>
            <person name="Saw J.H."/>
            <person name="Jorgensen S.L."/>
            <person name="Zaremba-Niedzwiedzka K."/>
            <person name="Martijn J."/>
            <person name="Lind A.E."/>
            <person name="van Eijk R."/>
            <person name="Schleper C."/>
            <person name="Guy L."/>
            <person name="Ettema T.J."/>
        </authorList>
    </citation>
    <scope>NUCLEOTIDE SEQUENCE</scope>
</reference>
<sequence length="63" mass="7195">MEAHQNITGPPRDKRVERAEEEDHTITVERELVNIQDGNEAPDHCDYCGAYWPCPFAVGKELL</sequence>
<comment type="caution">
    <text evidence="2">The sequence shown here is derived from an EMBL/GenBank/DDBJ whole genome shotgun (WGS) entry which is preliminary data.</text>
</comment>
<dbReference type="EMBL" id="LAZR01007720">
    <property type="protein sequence ID" value="KKM83393.1"/>
    <property type="molecule type" value="Genomic_DNA"/>
</dbReference>